<protein>
    <submittedName>
        <fullName evidence="8">Homoserine kinase</fullName>
    </submittedName>
</protein>
<dbReference type="Pfam" id="PF00288">
    <property type="entry name" value="GHMP_kinases_N"/>
    <property type="match status" value="1"/>
</dbReference>
<dbReference type="Gene3D" id="3.30.230.10">
    <property type="match status" value="1"/>
</dbReference>
<feature type="domain" description="GHMP kinase N-terminal" evidence="7">
    <location>
        <begin position="81"/>
        <end position="163"/>
    </location>
</feature>
<dbReference type="PANTHER" id="PTHR20861">
    <property type="entry name" value="HOMOSERINE/4-DIPHOSPHOCYTIDYL-2-C-METHYL-D-ERYTHRITOL KINASE"/>
    <property type="match status" value="1"/>
</dbReference>
<dbReference type="PANTHER" id="PTHR20861:SF1">
    <property type="entry name" value="HOMOSERINE KINASE"/>
    <property type="match status" value="1"/>
</dbReference>
<evidence type="ECO:0000256" key="2">
    <source>
        <dbReference type="ARBA" id="ARBA00022605"/>
    </source>
</evidence>
<dbReference type="SUPFAM" id="SSF54211">
    <property type="entry name" value="Ribosomal protein S5 domain 2-like"/>
    <property type="match status" value="1"/>
</dbReference>
<keyword evidence="5 8" id="KW-0418">Kinase</keyword>
<keyword evidence="6" id="KW-0067">ATP-binding</keyword>
<comment type="caution">
    <text evidence="8">The sequence shown here is derived from an EMBL/GenBank/DDBJ whole genome shotgun (WGS) entry which is preliminary data.</text>
</comment>
<dbReference type="InterPro" id="IPR006204">
    <property type="entry name" value="GHMP_kinase_N_dom"/>
</dbReference>
<accession>A0ABR1FGG6</accession>
<keyword evidence="4" id="KW-0547">Nucleotide-binding</keyword>
<dbReference type="InterPro" id="IPR014721">
    <property type="entry name" value="Ribsml_uS5_D2-typ_fold_subgr"/>
</dbReference>
<dbReference type="GO" id="GO:0016301">
    <property type="term" value="F:kinase activity"/>
    <property type="evidence" value="ECO:0007669"/>
    <property type="project" value="UniProtKB-KW"/>
</dbReference>
<keyword evidence="2" id="KW-0028">Amino-acid biosynthesis</keyword>
<keyword evidence="9" id="KW-1185">Reference proteome</keyword>
<evidence type="ECO:0000313" key="8">
    <source>
        <dbReference type="EMBL" id="KAK7230354.1"/>
    </source>
</evidence>
<evidence type="ECO:0000256" key="6">
    <source>
        <dbReference type="ARBA" id="ARBA00022840"/>
    </source>
</evidence>
<organism evidence="8 9">
    <name type="scientific">Aureococcus anophagefferens</name>
    <name type="common">Harmful bloom alga</name>
    <dbReference type="NCBI Taxonomy" id="44056"/>
    <lineage>
        <taxon>Eukaryota</taxon>
        <taxon>Sar</taxon>
        <taxon>Stramenopiles</taxon>
        <taxon>Ochrophyta</taxon>
        <taxon>Pelagophyceae</taxon>
        <taxon>Pelagomonadales</taxon>
        <taxon>Pelagomonadaceae</taxon>
        <taxon>Aureococcus</taxon>
    </lineage>
</organism>
<sequence>MKRVRSKGGMEVKCPRNRVVVRVPATTANMGPGFDALGMGIDIWNEISVERAGSFSIETEGEGVGAIPEEVGPNGESKHTVMVALKRAFEYAGETLPPVRVCCRNRVPVCSGFGSSSAAIVGGLVAGLALAGAPRRPGARARARATRAPHAALAQVSPAIYGGIQLSVQLCAIATAEPRENPQLALSRRVPTPEGMRLVAYVPSEKTRFSFASKDKTTEMRALLPATIPRADAVFNIQRTARLSVE</sequence>
<proteinExistence type="predicted"/>
<dbReference type="Proteomes" id="UP001363151">
    <property type="component" value="Unassembled WGS sequence"/>
</dbReference>
<dbReference type="InterPro" id="IPR020568">
    <property type="entry name" value="Ribosomal_Su5_D2-typ_SF"/>
</dbReference>
<dbReference type="InterPro" id="IPR036554">
    <property type="entry name" value="GHMP_kinase_C_sf"/>
</dbReference>
<evidence type="ECO:0000256" key="5">
    <source>
        <dbReference type="ARBA" id="ARBA00022777"/>
    </source>
</evidence>
<evidence type="ECO:0000256" key="1">
    <source>
        <dbReference type="ARBA" id="ARBA00004474"/>
    </source>
</evidence>
<dbReference type="EMBL" id="JBBJCI010000436">
    <property type="protein sequence ID" value="KAK7230354.1"/>
    <property type="molecule type" value="Genomic_DNA"/>
</dbReference>
<evidence type="ECO:0000256" key="4">
    <source>
        <dbReference type="ARBA" id="ARBA00022741"/>
    </source>
</evidence>
<dbReference type="Gene3D" id="3.30.70.890">
    <property type="entry name" value="GHMP kinase, C-terminal domain"/>
    <property type="match status" value="1"/>
</dbReference>
<reference evidence="8 9" key="1">
    <citation type="submission" date="2024-03" db="EMBL/GenBank/DDBJ databases">
        <title>Aureococcus anophagefferens CCMP1851 and Kratosvirus quantuckense: Draft genome of a second virus-susceptible host strain in the model system.</title>
        <authorList>
            <person name="Chase E."/>
            <person name="Truchon A.R."/>
            <person name="Schepens W."/>
            <person name="Wilhelm S.W."/>
        </authorList>
    </citation>
    <scope>NUCLEOTIDE SEQUENCE [LARGE SCALE GENOMIC DNA]</scope>
    <source>
        <strain evidence="8 9">CCMP1851</strain>
    </source>
</reference>
<name>A0ABR1FGG6_AURAN</name>
<gene>
    <name evidence="8" type="primary">THR1</name>
    <name evidence="8" type="ORF">SO694_00183038</name>
</gene>
<evidence type="ECO:0000256" key="3">
    <source>
        <dbReference type="ARBA" id="ARBA00022679"/>
    </source>
</evidence>
<keyword evidence="3" id="KW-0808">Transferase</keyword>
<evidence type="ECO:0000259" key="7">
    <source>
        <dbReference type="Pfam" id="PF00288"/>
    </source>
</evidence>
<evidence type="ECO:0000313" key="9">
    <source>
        <dbReference type="Proteomes" id="UP001363151"/>
    </source>
</evidence>
<dbReference type="PRINTS" id="PR00958">
    <property type="entry name" value="HOMSERKINASE"/>
</dbReference>
<comment type="subcellular location">
    <subcellularLocation>
        <location evidence="1">Plastid</location>
    </subcellularLocation>
</comment>